<name>A0A4R8WRL8_9MICO</name>
<dbReference type="SUPFAM" id="SSF54862">
    <property type="entry name" value="4Fe-4S ferredoxins"/>
    <property type="match status" value="1"/>
</dbReference>
<evidence type="ECO:0000313" key="2">
    <source>
        <dbReference type="Proteomes" id="UP000298412"/>
    </source>
</evidence>
<protein>
    <submittedName>
        <fullName evidence="1">Ferredoxin</fullName>
    </submittedName>
</protein>
<dbReference type="Gene3D" id="3.30.70.20">
    <property type="match status" value="1"/>
</dbReference>
<sequence>MNTSTETSNARQETALVSVSVDNRHCHLYGICEQEAPEVFALGVDGRLRYSTHPAAPEAEATRQAARLCPMQAITLAGSVT</sequence>
<evidence type="ECO:0000313" key="1">
    <source>
        <dbReference type="EMBL" id="TFC15192.1"/>
    </source>
</evidence>
<proteinExistence type="predicted"/>
<comment type="caution">
    <text evidence="1">The sequence shown here is derived from an EMBL/GenBank/DDBJ whole genome shotgun (WGS) entry which is preliminary data.</text>
</comment>
<keyword evidence="2" id="KW-1185">Reference proteome</keyword>
<reference evidence="1 2" key="1">
    <citation type="submission" date="2019-03" db="EMBL/GenBank/DDBJ databases">
        <title>Genomics of glacier-inhabiting Cryobacterium strains.</title>
        <authorList>
            <person name="Liu Q."/>
            <person name="Xin Y.-H."/>
        </authorList>
    </citation>
    <scope>NUCLEOTIDE SEQUENCE [LARGE SCALE GENOMIC DNA]</scope>
    <source>
        <strain evidence="1 2">MDT1-3</strain>
    </source>
</reference>
<dbReference type="Pfam" id="PF13370">
    <property type="entry name" value="Fer4_13"/>
    <property type="match status" value="1"/>
</dbReference>
<accession>A0A4R8WRL8</accession>
<dbReference type="OrthoDB" id="4741951at2"/>
<dbReference type="RefSeq" id="WP_134566936.1">
    <property type="nucleotide sequence ID" value="NZ_SOFP01000046.1"/>
</dbReference>
<dbReference type="EMBL" id="SOFP01000046">
    <property type="protein sequence ID" value="TFC15192.1"/>
    <property type="molecule type" value="Genomic_DNA"/>
</dbReference>
<gene>
    <name evidence="1" type="ORF">E3O19_08655</name>
</gene>
<dbReference type="AlphaFoldDB" id="A0A4R8WRL8"/>
<organism evidence="1 2">
    <name type="scientific">Cryobacterium algoritolerans</name>
    <dbReference type="NCBI Taxonomy" id="1259184"/>
    <lineage>
        <taxon>Bacteria</taxon>
        <taxon>Bacillati</taxon>
        <taxon>Actinomycetota</taxon>
        <taxon>Actinomycetes</taxon>
        <taxon>Micrococcales</taxon>
        <taxon>Microbacteriaceae</taxon>
        <taxon>Cryobacterium</taxon>
    </lineage>
</organism>
<dbReference type="Proteomes" id="UP000298412">
    <property type="component" value="Unassembled WGS sequence"/>
</dbReference>